<protein>
    <submittedName>
        <fullName evidence="1">Alpha/beta fold hydrolase</fullName>
    </submittedName>
</protein>
<name>A0A9E7QZQ1_9EURY</name>
<gene>
    <name evidence="1" type="ORF">N0B31_12710</name>
</gene>
<dbReference type="KEGG" id="ssai:N0B31_12710"/>
<dbReference type="AlphaFoldDB" id="A0A9E7QZQ1"/>
<keyword evidence="1" id="KW-0378">Hydrolase</keyword>
<sequence length="212" mass="22919">MGRVAGPNPDPVVLVHGFLDYYGTPWWATMEELLVEAGWPEERVHSVTISKLPGTTIGSPMSYAAKVQETLESAHDAHGQPVDVIGHSMGGLKARWCVEQGDGEEYVDDLVTLGTPHQGTYAAYWALLTPGGRDMIPGSSFVRTLNEGGLAPSVRYTSVWSSADSLVLPQSNAKIPAEIVDEDTENIYCGAKAHISMVHDAEVLGMYAHRLD</sequence>
<dbReference type="GeneID" id="74943298"/>
<evidence type="ECO:0000313" key="1">
    <source>
        <dbReference type="EMBL" id="UWM53009.1"/>
    </source>
</evidence>
<organism evidence="1 2">
    <name type="scientific">Salinirubellus salinus</name>
    <dbReference type="NCBI Taxonomy" id="1364945"/>
    <lineage>
        <taxon>Archaea</taxon>
        <taxon>Methanobacteriati</taxon>
        <taxon>Methanobacteriota</taxon>
        <taxon>Stenosarchaea group</taxon>
        <taxon>Halobacteria</taxon>
        <taxon>Halobacteriales</taxon>
        <taxon>Natronomonadaceae</taxon>
        <taxon>Salinirubellus</taxon>
    </lineage>
</organism>
<dbReference type="Proteomes" id="UP001057580">
    <property type="component" value="Chromosome"/>
</dbReference>
<dbReference type="SUPFAM" id="SSF53474">
    <property type="entry name" value="alpha/beta-Hydrolases"/>
    <property type="match status" value="1"/>
</dbReference>
<dbReference type="GO" id="GO:0016298">
    <property type="term" value="F:lipase activity"/>
    <property type="evidence" value="ECO:0007669"/>
    <property type="project" value="TreeGrafter"/>
</dbReference>
<proteinExistence type="predicted"/>
<dbReference type="EMBL" id="CP104003">
    <property type="protein sequence ID" value="UWM53009.1"/>
    <property type="molecule type" value="Genomic_DNA"/>
</dbReference>
<accession>A0A9E7QZQ1</accession>
<dbReference type="Gene3D" id="3.40.50.1820">
    <property type="entry name" value="alpha/beta hydrolase"/>
    <property type="match status" value="1"/>
</dbReference>
<keyword evidence="2" id="KW-1185">Reference proteome</keyword>
<dbReference type="InterPro" id="IPR002918">
    <property type="entry name" value="Lipase_EstA/Esterase_EstB"/>
</dbReference>
<dbReference type="PANTHER" id="PTHR32015:SF1">
    <property type="entry name" value="LIPASE"/>
    <property type="match status" value="1"/>
</dbReference>
<dbReference type="InterPro" id="IPR029058">
    <property type="entry name" value="AB_hydrolase_fold"/>
</dbReference>
<dbReference type="Pfam" id="PF02089">
    <property type="entry name" value="Palm_thioest"/>
    <property type="match status" value="1"/>
</dbReference>
<dbReference type="PANTHER" id="PTHR32015">
    <property type="entry name" value="FASTING INDUCED LIPASE"/>
    <property type="match status" value="1"/>
</dbReference>
<dbReference type="RefSeq" id="WP_260592004.1">
    <property type="nucleotide sequence ID" value="NZ_CP104003.1"/>
</dbReference>
<reference evidence="1" key="1">
    <citation type="submission" date="2022-09" db="EMBL/GenBank/DDBJ databases">
        <title>Diverse halophilic archaea isolated from saline environments.</title>
        <authorList>
            <person name="Cui H.-L."/>
        </authorList>
    </citation>
    <scope>NUCLEOTIDE SEQUENCE</scope>
    <source>
        <strain evidence="1">ZS-35-S2</strain>
    </source>
</reference>
<evidence type="ECO:0000313" key="2">
    <source>
        <dbReference type="Proteomes" id="UP001057580"/>
    </source>
</evidence>
<dbReference type="GO" id="GO:0016042">
    <property type="term" value="P:lipid catabolic process"/>
    <property type="evidence" value="ECO:0007669"/>
    <property type="project" value="InterPro"/>
</dbReference>